<keyword evidence="2" id="KW-1133">Transmembrane helix</keyword>
<dbReference type="STRING" id="1293891.TMES_02685"/>
<dbReference type="EMBL" id="JFKA01000001">
    <property type="protein sequence ID" value="OSQ40651.1"/>
    <property type="molecule type" value="Genomic_DNA"/>
</dbReference>
<evidence type="ECO:0000313" key="3">
    <source>
        <dbReference type="EMBL" id="OSQ40651.1"/>
    </source>
</evidence>
<feature type="transmembrane region" description="Helical" evidence="2">
    <location>
        <begin position="318"/>
        <end position="340"/>
    </location>
</feature>
<comment type="caution">
    <text evidence="3">The sequence shown here is derived from an EMBL/GenBank/DDBJ whole genome shotgun (WGS) entry which is preliminary data.</text>
</comment>
<evidence type="ECO:0000313" key="4">
    <source>
        <dbReference type="Proteomes" id="UP000193391"/>
    </source>
</evidence>
<dbReference type="OrthoDB" id="5366203at2"/>
<protein>
    <submittedName>
        <fullName evidence="3">Uncharacterized protein</fullName>
    </submittedName>
</protein>
<feature type="transmembrane region" description="Helical" evidence="2">
    <location>
        <begin position="15"/>
        <end position="33"/>
    </location>
</feature>
<evidence type="ECO:0000256" key="2">
    <source>
        <dbReference type="SAM" id="Phobius"/>
    </source>
</evidence>
<sequence length="528" mass="59027">MLDEIYAFVMAYRELVSIVVLTILLVILLLNWWDEVKLFAKSTFYSMPLIGKTRRLSKDLNVRRDGWFASERTLCEDFAGDIRKIAADPDMYDKAKSYLGKVQELGRTELGIAMRLLLIAMVFIEALGFAYVLSGYTLPGASEKLQVQGAFGIAFLISCVLVFFTHQAGHELHKRGLIGKIRTWWNHDSNPDRPNLMGRTNKTTLENDDLDDHDPAYLQILHRLDTNATVTKGTPIWTIVAVIAIIGVACTATYVRYETYKQEKTAETTGAPAPDNSFSLGDLMSNDDALPDLLAQPQQSADAKASKEREGARDAANLSTYAILAALFILIQIMGIGIGFKTGFAGKESSEARRIIGKFSSRAGYESWFERKRDAIARIAQKHLTNLQSRLTDHAATTGVDKAHRDILQYSADRNFMEHYYQSEDKSYRARQASEAVTRNMEMQHRDAAVAASAAASGPAPAPVATPEPEALSQPAETTEQMEQRLRAKIKQEIAEKKAREEAEKQAKPAESEEEMYARMRREEGLED</sequence>
<keyword evidence="4" id="KW-1185">Reference proteome</keyword>
<feature type="transmembrane region" description="Helical" evidence="2">
    <location>
        <begin position="236"/>
        <end position="255"/>
    </location>
</feature>
<gene>
    <name evidence="3" type="ORF">TMES_02685</name>
</gene>
<feature type="compositionally biased region" description="Basic and acidic residues" evidence="1">
    <location>
        <begin position="482"/>
        <end position="528"/>
    </location>
</feature>
<accession>A0A1Y2L4Q0</accession>
<feature type="compositionally biased region" description="Low complexity" evidence="1">
    <location>
        <begin position="449"/>
        <end position="459"/>
    </location>
</feature>
<keyword evidence="2" id="KW-0472">Membrane</keyword>
<dbReference type="Proteomes" id="UP000193391">
    <property type="component" value="Unassembled WGS sequence"/>
</dbReference>
<feature type="region of interest" description="Disordered" evidence="1">
    <location>
        <begin position="444"/>
        <end position="528"/>
    </location>
</feature>
<dbReference type="RefSeq" id="WP_085579142.1">
    <property type="nucleotide sequence ID" value="NZ_JFKA01000001.1"/>
</dbReference>
<feature type="transmembrane region" description="Helical" evidence="2">
    <location>
        <begin position="112"/>
        <end position="133"/>
    </location>
</feature>
<evidence type="ECO:0000256" key="1">
    <source>
        <dbReference type="SAM" id="MobiDB-lite"/>
    </source>
</evidence>
<name>A0A1Y2L4Q0_9PROT</name>
<keyword evidence="2" id="KW-0812">Transmembrane</keyword>
<proteinExistence type="predicted"/>
<organism evidence="3 4">
    <name type="scientific">Thalassospira mesophila</name>
    <dbReference type="NCBI Taxonomy" id="1293891"/>
    <lineage>
        <taxon>Bacteria</taxon>
        <taxon>Pseudomonadati</taxon>
        <taxon>Pseudomonadota</taxon>
        <taxon>Alphaproteobacteria</taxon>
        <taxon>Rhodospirillales</taxon>
        <taxon>Thalassospiraceae</taxon>
        <taxon>Thalassospira</taxon>
    </lineage>
</organism>
<feature type="transmembrane region" description="Helical" evidence="2">
    <location>
        <begin position="145"/>
        <end position="165"/>
    </location>
</feature>
<reference evidence="3 4" key="1">
    <citation type="submission" date="2014-03" db="EMBL/GenBank/DDBJ databases">
        <title>The draft genome sequence of Thalassospira mesophila JCM 18969.</title>
        <authorList>
            <person name="Lai Q."/>
            <person name="Shao Z."/>
        </authorList>
    </citation>
    <scope>NUCLEOTIDE SEQUENCE [LARGE SCALE GENOMIC DNA]</scope>
    <source>
        <strain evidence="3 4">JCM 18969</strain>
    </source>
</reference>
<dbReference type="AlphaFoldDB" id="A0A1Y2L4Q0"/>